<name>A0A251MZQ4_PRUPE</name>
<reference evidence="1 2" key="1">
    <citation type="journal article" date="2013" name="Nat. Genet.">
        <title>The high-quality draft genome of peach (Prunus persica) identifies unique patterns of genetic diversity, domestication and genome evolution.</title>
        <authorList>
            <consortium name="International Peach Genome Initiative"/>
            <person name="Verde I."/>
            <person name="Abbott A.G."/>
            <person name="Scalabrin S."/>
            <person name="Jung S."/>
            <person name="Shu S."/>
            <person name="Marroni F."/>
            <person name="Zhebentyayeva T."/>
            <person name="Dettori M.T."/>
            <person name="Grimwood J."/>
            <person name="Cattonaro F."/>
            <person name="Zuccolo A."/>
            <person name="Rossini L."/>
            <person name="Jenkins J."/>
            <person name="Vendramin E."/>
            <person name="Meisel L.A."/>
            <person name="Decroocq V."/>
            <person name="Sosinski B."/>
            <person name="Prochnik S."/>
            <person name="Mitros T."/>
            <person name="Policriti A."/>
            <person name="Cipriani G."/>
            <person name="Dondini L."/>
            <person name="Ficklin S."/>
            <person name="Goodstein D.M."/>
            <person name="Xuan P."/>
            <person name="Del Fabbro C."/>
            <person name="Aramini V."/>
            <person name="Copetti D."/>
            <person name="Gonzalez S."/>
            <person name="Horner D.S."/>
            <person name="Falchi R."/>
            <person name="Lucas S."/>
            <person name="Mica E."/>
            <person name="Maldonado J."/>
            <person name="Lazzari B."/>
            <person name="Bielenberg D."/>
            <person name="Pirona R."/>
            <person name="Miculan M."/>
            <person name="Barakat A."/>
            <person name="Testolin R."/>
            <person name="Stella A."/>
            <person name="Tartarini S."/>
            <person name="Tonutti P."/>
            <person name="Arus P."/>
            <person name="Orellana A."/>
            <person name="Wells C."/>
            <person name="Main D."/>
            <person name="Vizzotto G."/>
            <person name="Silva H."/>
            <person name="Salamini F."/>
            <person name="Schmutz J."/>
            <person name="Morgante M."/>
            <person name="Rokhsar D.S."/>
        </authorList>
    </citation>
    <scope>NUCLEOTIDE SEQUENCE [LARGE SCALE GENOMIC DNA]</scope>
    <source>
        <strain evidence="2">cv. Nemared</strain>
    </source>
</reference>
<proteinExistence type="predicted"/>
<evidence type="ECO:0000313" key="1">
    <source>
        <dbReference type="EMBL" id="ONH92572.1"/>
    </source>
</evidence>
<gene>
    <name evidence="1" type="ORF">PRUPE_8G181500</name>
</gene>
<dbReference type="Gramene" id="ONH92572">
    <property type="protein sequence ID" value="ONH92572"/>
    <property type="gene ID" value="PRUPE_8G181500"/>
</dbReference>
<keyword evidence="2" id="KW-1185">Reference proteome</keyword>
<dbReference type="AlphaFoldDB" id="A0A251MZQ4"/>
<dbReference type="Proteomes" id="UP000006882">
    <property type="component" value="Chromosome G8"/>
</dbReference>
<protein>
    <submittedName>
        <fullName evidence="1">Uncharacterized protein</fullName>
    </submittedName>
</protein>
<sequence>MLEETNLFVISHIGHFIRRSKRVHFNIEVKKLLSEYATSNVLAHKFLNALKVIDMKVRRVRRTRIFQEICPTHQPVTRLHRYPVKPNAHGSKL</sequence>
<dbReference type="EMBL" id="CM007658">
    <property type="protein sequence ID" value="ONH92572.1"/>
    <property type="molecule type" value="Genomic_DNA"/>
</dbReference>
<accession>A0A251MZQ4</accession>
<organism evidence="1 2">
    <name type="scientific">Prunus persica</name>
    <name type="common">Peach</name>
    <name type="synonym">Amygdalus persica</name>
    <dbReference type="NCBI Taxonomy" id="3760"/>
    <lineage>
        <taxon>Eukaryota</taxon>
        <taxon>Viridiplantae</taxon>
        <taxon>Streptophyta</taxon>
        <taxon>Embryophyta</taxon>
        <taxon>Tracheophyta</taxon>
        <taxon>Spermatophyta</taxon>
        <taxon>Magnoliopsida</taxon>
        <taxon>eudicotyledons</taxon>
        <taxon>Gunneridae</taxon>
        <taxon>Pentapetalae</taxon>
        <taxon>rosids</taxon>
        <taxon>fabids</taxon>
        <taxon>Rosales</taxon>
        <taxon>Rosaceae</taxon>
        <taxon>Amygdaloideae</taxon>
        <taxon>Amygdaleae</taxon>
        <taxon>Prunus</taxon>
    </lineage>
</organism>
<evidence type="ECO:0000313" key="2">
    <source>
        <dbReference type="Proteomes" id="UP000006882"/>
    </source>
</evidence>